<reference evidence="2 3" key="1">
    <citation type="journal article" date="2018" name="Biotechnol. Biofuels">
        <title>Integrative visual omics of the white-rot fungus Polyporus brumalis exposes the biotechnological potential of its oxidative enzymes for delignifying raw plant biomass.</title>
        <authorList>
            <person name="Miyauchi S."/>
            <person name="Rancon A."/>
            <person name="Drula E."/>
            <person name="Hage H."/>
            <person name="Chaduli D."/>
            <person name="Favel A."/>
            <person name="Grisel S."/>
            <person name="Henrissat B."/>
            <person name="Herpoel-Gimbert I."/>
            <person name="Ruiz-Duenas F.J."/>
            <person name="Chevret D."/>
            <person name="Hainaut M."/>
            <person name="Lin J."/>
            <person name="Wang M."/>
            <person name="Pangilinan J."/>
            <person name="Lipzen A."/>
            <person name="Lesage-Meessen L."/>
            <person name="Navarro D."/>
            <person name="Riley R."/>
            <person name="Grigoriev I.V."/>
            <person name="Zhou S."/>
            <person name="Raouche S."/>
            <person name="Rosso M.N."/>
        </authorList>
    </citation>
    <scope>NUCLEOTIDE SEQUENCE [LARGE SCALE GENOMIC DNA]</scope>
    <source>
        <strain evidence="2 3">BRFM 1820</strain>
    </source>
</reference>
<dbReference type="Proteomes" id="UP000256964">
    <property type="component" value="Unassembled WGS sequence"/>
</dbReference>
<organism evidence="2 3">
    <name type="scientific">Lentinus brumalis</name>
    <dbReference type="NCBI Taxonomy" id="2498619"/>
    <lineage>
        <taxon>Eukaryota</taxon>
        <taxon>Fungi</taxon>
        <taxon>Dikarya</taxon>
        <taxon>Basidiomycota</taxon>
        <taxon>Agaricomycotina</taxon>
        <taxon>Agaricomycetes</taxon>
        <taxon>Polyporales</taxon>
        <taxon>Polyporaceae</taxon>
        <taxon>Lentinus</taxon>
    </lineage>
</organism>
<evidence type="ECO:0000313" key="3">
    <source>
        <dbReference type="Proteomes" id="UP000256964"/>
    </source>
</evidence>
<accession>A0A371D6T2</accession>
<dbReference type="EMBL" id="KZ857413">
    <property type="protein sequence ID" value="RDX48256.1"/>
    <property type="molecule type" value="Genomic_DNA"/>
</dbReference>
<evidence type="ECO:0000313" key="2">
    <source>
        <dbReference type="EMBL" id="RDX48256.1"/>
    </source>
</evidence>
<gene>
    <name evidence="2" type="ORF">OH76DRAFT_685636</name>
</gene>
<feature type="compositionally biased region" description="Low complexity" evidence="1">
    <location>
        <begin position="52"/>
        <end position="71"/>
    </location>
</feature>
<dbReference type="AlphaFoldDB" id="A0A371D6T2"/>
<keyword evidence="3" id="KW-1185">Reference proteome</keyword>
<proteinExistence type="predicted"/>
<name>A0A371D6T2_9APHY</name>
<sequence length="159" mass="17142">MRAQGTIVAISLNHILCSLRPRSAQSIFLGERERHCPDSSRSVTASPARVTPSPSAAPALLLPQSSSHPRISSPPIPPHACPRTPCPGHFLQLARVRPRGTRRGSHIYPAPVLAAAAEHSHRPPSEAQPDVVTCLFHPAPVSFKYCLLPFHSPRSPSLT</sequence>
<feature type="region of interest" description="Disordered" evidence="1">
    <location>
        <begin position="32"/>
        <end position="77"/>
    </location>
</feature>
<evidence type="ECO:0000256" key="1">
    <source>
        <dbReference type="SAM" id="MobiDB-lite"/>
    </source>
</evidence>
<protein>
    <submittedName>
        <fullName evidence="2">Uncharacterized protein</fullName>
    </submittedName>
</protein>